<comment type="similarity">
    <text evidence="1">Belongs to the VHL family.</text>
</comment>
<dbReference type="InterPro" id="IPR022772">
    <property type="entry name" value="VHL_tumour_suppress_b/a_dom"/>
</dbReference>
<evidence type="ECO:0000313" key="4">
    <source>
        <dbReference type="Proteomes" id="UP001162164"/>
    </source>
</evidence>
<proteinExistence type="inferred from homology"/>
<accession>A0ABQ9JID6</accession>
<dbReference type="Proteomes" id="UP001162164">
    <property type="component" value="Unassembled WGS sequence"/>
</dbReference>
<comment type="caution">
    <text evidence="3">The sequence shown here is derived from an EMBL/GenBank/DDBJ whole genome shotgun (WGS) entry which is preliminary data.</text>
</comment>
<dbReference type="Gene3D" id="2.60.40.780">
    <property type="entry name" value="von Hippel-Lindau disease tumour suppressor, beta domain"/>
    <property type="match status" value="1"/>
</dbReference>
<dbReference type="InterPro" id="IPR037140">
    <property type="entry name" value="VHL_beta_dom_sf"/>
</dbReference>
<evidence type="ECO:0000313" key="3">
    <source>
        <dbReference type="EMBL" id="KAJ8977971.1"/>
    </source>
</evidence>
<dbReference type="InterPro" id="IPR024053">
    <property type="entry name" value="VHL_beta_dom"/>
</dbReference>
<sequence>MPSRDRAYVRFFNKTNKTVEIIWLNFHGEKVRYKIIEKDDYVDVNTYKNHPWIALDVETKDRFQIDSKYVFMPKTTREYLQDRFPGREIPEEFERGRVGVYVTVPVYSLKYRAMLEVRNHLQEPEFVDQLELPKSLAEELRKTIEHRNSQIQLYIQTYESDL</sequence>
<dbReference type="InterPro" id="IPR036208">
    <property type="entry name" value="VHL_sf"/>
</dbReference>
<protein>
    <recommendedName>
        <fullName evidence="2">von Hippel-Lindau disease tumour suppressor beta domain-containing protein</fullName>
    </recommendedName>
</protein>
<dbReference type="InterPro" id="IPR037139">
    <property type="entry name" value="VHL_alpha_dom_sf"/>
</dbReference>
<feature type="domain" description="von Hippel-Lindau disease tumour suppressor beta" evidence="2">
    <location>
        <begin position="3"/>
        <end position="76"/>
    </location>
</feature>
<dbReference type="CDD" id="cd05468">
    <property type="entry name" value="pVHL"/>
    <property type="match status" value="1"/>
</dbReference>
<organism evidence="3 4">
    <name type="scientific">Molorchus minor</name>
    <dbReference type="NCBI Taxonomy" id="1323400"/>
    <lineage>
        <taxon>Eukaryota</taxon>
        <taxon>Metazoa</taxon>
        <taxon>Ecdysozoa</taxon>
        <taxon>Arthropoda</taxon>
        <taxon>Hexapoda</taxon>
        <taxon>Insecta</taxon>
        <taxon>Pterygota</taxon>
        <taxon>Neoptera</taxon>
        <taxon>Endopterygota</taxon>
        <taxon>Coleoptera</taxon>
        <taxon>Polyphaga</taxon>
        <taxon>Cucujiformia</taxon>
        <taxon>Chrysomeloidea</taxon>
        <taxon>Cerambycidae</taxon>
        <taxon>Lamiinae</taxon>
        <taxon>Monochamini</taxon>
        <taxon>Molorchus</taxon>
    </lineage>
</organism>
<evidence type="ECO:0000256" key="1">
    <source>
        <dbReference type="ARBA" id="ARBA00010057"/>
    </source>
</evidence>
<gene>
    <name evidence="3" type="ORF">NQ317_008164</name>
</gene>
<evidence type="ECO:0000259" key="2">
    <source>
        <dbReference type="Pfam" id="PF01847"/>
    </source>
</evidence>
<dbReference type="Gene3D" id="1.10.750.10">
    <property type="entry name" value="von Hippel-Lindau disease tumour suppressor, alpha domain"/>
    <property type="match status" value="1"/>
</dbReference>
<keyword evidence="4" id="KW-1185">Reference proteome</keyword>
<dbReference type="SUPFAM" id="SSF49468">
    <property type="entry name" value="VHL"/>
    <property type="match status" value="1"/>
</dbReference>
<name>A0ABQ9JID6_9CUCU</name>
<dbReference type="Pfam" id="PF01847">
    <property type="entry name" value="VHL"/>
    <property type="match status" value="1"/>
</dbReference>
<reference evidence="3" key="1">
    <citation type="journal article" date="2023" name="Insect Mol. Biol.">
        <title>Genome sequencing provides insights into the evolution of gene families encoding plant cell wall-degrading enzymes in longhorned beetles.</title>
        <authorList>
            <person name="Shin N.R."/>
            <person name="Okamura Y."/>
            <person name="Kirsch R."/>
            <person name="Pauchet Y."/>
        </authorList>
    </citation>
    <scope>NUCLEOTIDE SEQUENCE</scope>
    <source>
        <strain evidence="3">MMC_N1</strain>
    </source>
</reference>
<dbReference type="EMBL" id="JAPWTJ010000489">
    <property type="protein sequence ID" value="KAJ8977971.1"/>
    <property type="molecule type" value="Genomic_DNA"/>
</dbReference>